<feature type="transmembrane region" description="Helical" evidence="1">
    <location>
        <begin position="79"/>
        <end position="107"/>
    </location>
</feature>
<name>A0A1N6Y8X9_9EURY</name>
<keyword evidence="1" id="KW-0812">Transmembrane</keyword>
<evidence type="ECO:0000313" key="3">
    <source>
        <dbReference type="Proteomes" id="UP000186914"/>
    </source>
</evidence>
<keyword evidence="3" id="KW-1185">Reference proteome</keyword>
<feature type="transmembrane region" description="Helical" evidence="1">
    <location>
        <begin position="39"/>
        <end position="59"/>
    </location>
</feature>
<proteinExistence type="predicted"/>
<keyword evidence="1" id="KW-1133">Transmembrane helix</keyword>
<feature type="transmembrane region" description="Helical" evidence="1">
    <location>
        <begin position="6"/>
        <end position="32"/>
    </location>
</feature>
<sequence length="169" mass="17884">MPLGEILLLLGVVVLIVVLGGLVAIFIAMFLFIATVGALTIAALTIPILLFTPAPRTFWLAVTGRLWRYSAGITERRFLIPYSVVLFAVSLGCLFLIPGVGGVLTAVGIARFRWLAFLSFGVVAIVSGSFFISRTSSVPGGPTSTRSVLGWVVFATAYCCLLAGIGFLL</sequence>
<feature type="transmembrane region" description="Helical" evidence="1">
    <location>
        <begin position="148"/>
        <end position="168"/>
    </location>
</feature>
<dbReference type="AlphaFoldDB" id="A0A1N6Y8X9"/>
<keyword evidence="1" id="KW-0472">Membrane</keyword>
<evidence type="ECO:0000256" key="1">
    <source>
        <dbReference type="SAM" id="Phobius"/>
    </source>
</evidence>
<gene>
    <name evidence="2" type="ORF">SAMN05421858_1461</name>
</gene>
<accession>A0A1N6Y8X9</accession>
<reference evidence="3" key="1">
    <citation type="submission" date="2017-01" db="EMBL/GenBank/DDBJ databases">
        <authorList>
            <person name="Varghese N."/>
            <person name="Submissions S."/>
        </authorList>
    </citation>
    <scope>NUCLEOTIDE SEQUENCE [LARGE SCALE GENOMIC DNA]</scope>
    <source>
        <strain evidence="3">CGMCC 1.7737</strain>
    </source>
</reference>
<dbReference type="EMBL" id="FTNO01000001">
    <property type="protein sequence ID" value="SIR11038.1"/>
    <property type="molecule type" value="Genomic_DNA"/>
</dbReference>
<feature type="transmembrane region" description="Helical" evidence="1">
    <location>
        <begin position="114"/>
        <end position="133"/>
    </location>
</feature>
<evidence type="ECO:0000313" key="2">
    <source>
        <dbReference type="EMBL" id="SIR11038.1"/>
    </source>
</evidence>
<dbReference type="RefSeq" id="WP_076429253.1">
    <property type="nucleotide sequence ID" value="NZ_FTNO01000001.1"/>
</dbReference>
<organism evidence="2 3">
    <name type="scientific">Haladaptatus litoreus</name>
    <dbReference type="NCBI Taxonomy" id="553468"/>
    <lineage>
        <taxon>Archaea</taxon>
        <taxon>Methanobacteriati</taxon>
        <taxon>Methanobacteriota</taxon>
        <taxon>Stenosarchaea group</taxon>
        <taxon>Halobacteria</taxon>
        <taxon>Halobacteriales</taxon>
        <taxon>Haladaptataceae</taxon>
        <taxon>Haladaptatus</taxon>
    </lineage>
</organism>
<protein>
    <submittedName>
        <fullName evidence="2">Uncharacterized protein</fullName>
    </submittedName>
</protein>
<dbReference type="Proteomes" id="UP000186914">
    <property type="component" value="Unassembled WGS sequence"/>
</dbReference>
<dbReference type="OrthoDB" id="384205at2157"/>